<dbReference type="GO" id="GO:0046872">
    <property type="term" value="F:metal ion binding"/>
    <property type="evidence" value="ECO:0007669"/>
    <property type="project" value="UniProtKB-KW"/>
</dbReference>
<evidence type="ECO:0000256" key="2">
    <source>
        <dbReference type="ARBA" id="ARBA00022801"/>
    </source>
</evidence>
<dbReference type="GO" id="GO:0004112">
    <property type="term" value="F:cyclic-nucleotide phosphodiesterase activity"/>
    <property type="evidence" value="ECO:0007669"/>
    <property type="project" value="InterPro"/>
</dbReference>
<evidence type="ECO:0000313" key="6">
    <source>
        <dbReference type="EMBL" id="GAN80766.1"/>
    </source>
</evidence>
<feature type="domain" description="Calcineurin-like phosphoesterase" evidence="5">
    <location>
        <begin position="3"/>
        <end position="198"/>
    </location>
</feature>
<reference evidence="6 7" key="1">
    <citation type="submission" date="2012-11" db="EMBL/GenBank/DDBJ databases">
        <title>Whole genome sequence of Acidocella aminolytica 101 = DSM 11237.</title>
        <authorList>
            <person name="Azuma Y."/>
            <person name="Higashiura N."/>
            <person name="Hirakawa H."/>
            <person name="Matsushita K."/>
        </authorList>
    </citation>
    <scope>NUCLEOTIDE SEQUENCE [LARGE SCALE GENOMIC DNA]</scope>
    <source>
        <strain evidence="7">101 / DSM 11237</strain>
    </source>
</reference>
<protein>
    <submittedName>
        <fullName evidence="6">Metallophosphoesterase</fullName>
    </submittedName>
</protein>
<dbReference type="STRING" id="1120923.SAMN02746095_03552"/>
<dbReference type="Pfam" id="PF00149">
    <property type="entry name" value="Metallophos"/>
    <property type="match status" value="1"/>
</dbReference>
<dbReference type="Gene3D" id="3.60.21.40">
    <property type="entry name" value="GpdQ, catalytic alpha/beta sandwich domain"/>
    <property type="match status" value="1"/>
</dbReference>
<dbReference type="RefSeq" id="WP_048879165.1">
    <property type="nucleotide sequence ID" value="NZ_BANC01000057.1"/>
</dbReference>
<proteinExistence type="inferred from homology"/>
<accession>A0A0D6PHB8</accession>
<keyword evidence="2" id="KW-0378">Hydrolase</keyword>
<evidence type="ECO:0000256" key="3">
    <source>
        <dbReference type="ARBA" id="ARBA00023004"/>
    </source>
</evidence>
<gene>
    <name evidence="6" type="ORF">Aam_058_009</name>
</gene>
<sequence>MILAQLTDMHIKDKGLLAYQKVDTSAALEAALAHLERQSCKIDVVLFTGDLVDSGRASEYARLRVHLEALNTPFFLMPGNHDDRTALRAAFPDHTYLGHEDEPVYYTIEQYPLRIIALDSLMPGRGEGQLGTLQLNWLAERLAEQPNRPTLVAVHHPPFPTFIGHMDRLGLTDSATFEDIITRHKQVERVISGHIHRPIFTRWAGGIASTAPSTAHQVALDLRADASSAFMLEPAGYQLHHFTRATGVTTHTALVGNWPGPFPFFDSEGRLIE</sequence>
<dbReference type="InterPro" id="IPR042283">
    <property type="entry name" value="GpdQ_catalytic"/>
</dbReference>
<dbReference type="PANTHER" id="PTHR42988:SF2">
    <property type="entry name" value="CYCLIC NUCLEOTIDE PHOSPHODIESTERASE CBUA0032-RELATED"/>
    <property type="match status" value="1"/>
</dbReference>
<evidence type="ECO:0000256" key="4">
    <source>
        <dbReference type="ARBA" id="ARBA00025742"/>
    </source>
</evidence>
<dbReference type="InterPro" id="IPR050884">
    <property type="entry name" value="CNP_phosphodiesterase-III"/>
</dbReference>
<dbReference type="InterPro" id="IPR042281">
    <property type="entry name" value="GpdQ_beta-strand"/>
</dbReference>
<dbReference type="Proteomes" id="UP000032668">
    <property type="component" value="Unassembled WGS sequence"/>
</dbReference>
<keyword evidence="7" id="KW-1185">Reference proteome</keyword>
<organism evidence="6 7">
    <name type="scientific">Acidocella aminolytica 101 = DSM 11237</name>
    <dbReference type="NCBI Taxonomy" id="1120923"/>
    <lineage>
        <taxon>Bacteria</taxon>
        <taxon>Pseudomonadati</taxon>
        <taxon>Pseudomonadota</taxon>
        <taxon>Alphaproteobacteria</taxon>
        <taxon>Acetobacterales</taxon>
        <taxon>Acidocellaceae</taxon>
        <taxon>Acidocella</taxon>
    </lineage>
</organism>
<dbReference type="InterPro" id="IPR026575">
    <property type="entry name" value="GpdQ/CpdA-like"/>
</dbReference>
<dbReference type="SUPFAM" id="SSF56300">
    <property type="entry name" value="Metallo-dependent phosphatases"/>
    <property type="match status" value="1"/>
</dbReference>
<evidence type="ECO:0000256" key="1">
    <source>
        <dbReference type="ARBA" id="ARBA00022723"/>
    </source>
</evidence>
<dbReference type="PANTHER" id="PTHR42988">
    <property type="entry name" value="PHOSPHOHYDROLASE"/>
    <property type="match status" value="1"/>
</dbReference>
<dbReference type="InterPro" id="IPR004843">
    <property type="entry name" value="Calcineurin-like_PHP"/>
</dbReference>
<comment type="caution">
    <text evidence="6">The sequence shown here is derived from an EMBL/GenBank/DDBJ whole genome shotgun (WGS) entry which is preliminary data.</text>
</comment>
<dbReference type="InterPro" id="IPR029052">
    <property type="entry name" value="Metallo-depent_PP-like"/>
</dbReference>
<keyword evidence="3" id="KW-0408">Iron</keyword>
<evidence type="ECO:0000313" key="7">
    <source>
        <dbReference type="Proteomes" id="UP000032668"/>
    </source>
</evidence>
<evidence type="ECO:0000259" key="5">
    <source>
        <dbReference type="Pfam" id="PF00149"/>
    </source>
</evidence>
<dbReference type="AlphaFoldDB" id="A0A0D6PHB8"/>
<comment type="similarity">
    <text evidence="4">Belongs to the cyclic nucleotide phosphodiesterase class-III family.</text>
</comment>
<dbReference type="Gene3D" id="3.30.750.180">
    <property type="entry name" value="GpdQ, beta-strand dimerisation domain"/>
    <property type="match status" value="1"/>
</dbReference>
<dbReference type="CDD" id="cd07402">
    <property type="entry name" value="MPP_GpdQ"/>
    <property type="match status" value="1"/>
</dbReference>
<dbReference type="OrthoDB" id="651281at2"/>
<name>A0A0D6PHB8_9PROT</name>
<keyword evidence="1" id="KW-0479">Metal-binding</keyword>
<dbReference type="EMBL" id="BANC01000057">
    <property type="protein sequence ID" value="GAN80766.1"/>
    <property type="molecule type" value="Genomic_DNA"/>
</dbReference>